<gene>
    <name evidence="1" type="ORF">Prudu_015827</name>
</gene>
<organism evidence="1">
    <name type="scientific">Prunus dulcis</name>
    <name type="common">Almond</name>
    <name type="synonym">Amygdalus dulcis</name>
    <dbReference type="NCBI Taxonomy" id="3755"/>
    <lineage>
        <taxon>Eukaryota</taxon>
        <taxon>Viridiplantae</taxon>
        <taxon>Streptophyta</taxon>
        <taxon>Embryophyta</taxon>
        <taxon>Tracheophyta</taxon>
        <taxon>Spermatophyta</taxon>
        <taxon>Magnoliopsida</taxon>
        <taxon>eudicotyledons</taxon>
        <taxon>Gunneridae</taxon>
        <taxon>Pentapetalae</taxon>
        <taxon>rosids</taxon>
        <taxon>fabids</taxon>
        <taxon>Rosales</taxon>
        <taxon>Rosaceae</taxon>
        <taxon>Amygdaloideae</taxon>
        <taxon>Amygdaleae</taxon>
        <taxon>Prunus</taxon>
    </lineage>
</organism>
<evidence type="ECO:0000313" key="1">
    <source>
        <dbReference type="EMBL" id="BBH04633.1"/>
    </source>
</evidence>
<sequence>MVARFIGSNPIQPAAALNSAFTSLPLASMVTRRASTNEKAYVSLNISDSFGFYPPSKKIKEKNENKKYVIEKLMGCHLVLGF</sequence>
<proteinExistence type="predicted"/>
<name>A0A4Y1RLU9_PRUDU</name>
<dbReference type="EMBL" id="AP019302">
    <property type="protein sequence ID" value="BBH04633.1"/>
    <property type="molecule type" value="Genomic_DNA"/>
</dbReference>
<reference evidence="1" key="1">
    <citation type="journal article" date="2019" name="Science">
        <title>Mutation of a bHLH transcription factor allowed almond domestication.</title>
        <authorList>
            <person name="Sanchez-Perez R."/>
            <person name="Pavan S."/>
            <person name="Mazzeo R."/>
            <person name="Moldovan C."/>
            <person name="Aiese Cigliano R."/>
            <person name="Del Cueto J."/>
            <person name="Ricciardi F."/>
            <person name="Lotti C."/>
            <person name="Ricciardi L."/>
            <person name="Dicenta F."/>
            <person name="Lopez-Marques R.L."/>
            <person name="Lindberg Moller B."/>
        </authorList>
    </citation>
    <scope>NUCLEOTIDE SEQUENCE</scope>
</reference>
<protein>
    <submittedName>
        <fullName evidence="1">Uncharacterized protein</fullName>
    </submittedName>
</protein>
<accession>A0A4Y1RLU9</accession>
<dbReference type="AlphaFoldDB" id="A0A4Y1RLU9"/>